<dbReference type="PANTHER" id="PTHR10334">
    <property type="entry name" value="CYSTEINE-RICH SECRETORY PROTEIN-RELATED"/>
    <property type="match status" value="1"/>
</dbReference>
<dbReference type="SUPFAM" id="SSF55797">
    <property type="entry name" value="PR-1-like"/>
    <property type="match status" value="1"/>
</dbReference>
<dbReference type="GO" id="GO:0005576">
    <property type="term" value="C:extracellular region"/>
    <property type="evidence" value="ECO:0007669"/>
    <property type="project" value="InterPro"/>
</dbReference>
<dbReference type="InterPro" id="IPR035940">
    <property type="entry name" value="CAP_sf"/>
</dbReference>
<sequence length="154" mass="17841">MLKWFGMMNLLLCTKHADNASLDMIVMNVVKLTGFMVGQNFYLGMNYEPPKKQAWDMVMKSFYDEVSMFQRSYIKPYVFGSYGHFTQVVWAATWKVGCGYVLYKEGEYYNSFFVCNYGPTGNWFDGENVQSRQNLLSLSRRFPAVVLSAAKNIM</sequence>
<dbReference type="AlphaFoldDB" id="A0A2D0PC66"/>
<dbReference type="SMART" id="SM00198">
    <property type="entry name" value="SCP"/>
    <property type="match status" value="1"/>
</dbReference>
<evidence type="ECO:0000256" key="1">
    <source>
        <dbReference type="SAM" id="SignalP"/>
    </source>
</evidence>
<dbReference type="EMBL" id="HAHE01000260">
    <property type="protein sequence ID" value="SNX35200.1"/>
    <property type="molecule type" value="Transcribed_RNA"/>
</dbReference>
<proteinExistence type="predicted"/>
<dbReference type="PRINTS" id="PR00837">
    <property type="entry name" value="V5TPXLIKE"/>
</dbReference>
<keyword evidence="1" id="KW-0732">Signal</keyword>
<evidence type="ECO:0000259" key="2">
    <source>
        <dbReference type="SMART" id="SM00198"/>
    </source>
</evidence>
<dbReference type="InterPro" id="IPR001283">
    <property type="entry name" value="CRISP-related"/>
</dbReference>
<feature type="domain" description="SCP" evidence="2">
    <location>
        <begin position="8"/>
        <end position="125"/>
    </location>
</feature>
<organism evidence="3">
    <name type="scientific">Eresus cinnaberinus</name>
    <name type="common">Ladybird spider</name>
    <name type="synonym">Eresus kollari</name>
    <dbReference type="NCBI Taxonomy" id="175337"/>
    <lineage>
        <taxon>Eukaryota</taxon>
        <taxon>Metazoa</taxon>
        <taxon>Ecdysozoa</taxon>
        <taxon>Arthropoda</taxon>
        <taxon>Chelicerata</taxon>
        <taxon>Arachnida</taxon>
        <taxon>Araneae</taxon>
        <taxon>Araneomorphae</taxon>
        <taxon>Entelegynae</taxon>
        <taxon>Eresoidea</taxon>
        <taxon>Eresidae</taxon>
        <taxon>Eresus</taxon>
    </lineage>
</organism>
<dbReference type="CDD" id="cd05380">
    <property type="entry name" value="CAP_euk"/>
    <property type="match status" value="1"/>
</dbReference>
<dbReference type="PROSITE" id="PS01010">
    <property type="entry name" value="CRISP_2"/>
    <property type="match status" value="1"/>
</dbReference>
<feature type="signal peptide" evidence="1">
    <location>
        <begin position="1"/>
        <end position="17"/>
    </location>
</feature>
<feature type="chain" id="PRO_5012655061" evidence="1">
    <location>
        <begin position="18"/>
        <end position="154"/>
    </location>
</feature>
<dbReference type="Gene3D" id="3.40.33.10">
    <property type="entry name" value="CAP"/>
    <property type="match status" value="1"/>
</dbReference>
<reference evidence="3" key="1">
    <citation type="submission" date="2017-05" db="EMBL/GenBank/DDBJ databases">
        <authorList>
            <person name="Song R."/>
            <person name="Chenine A.L."/>
            <person name="Ruprecht R.M."/>
        </authorList>
    </citation>
    <scope>NUCLEOTIDE SEQUENCE</scope>
</reference>
<protein>
    <submittedName>
        <fullName evidence="3">U52-Eretoxin-Ek1a_1</fullName>
    </submittedName>
</protein>
<dbReference type="InterPro" id="IPR014044">
    <property type="entry name" value="CAP_dom"/>
</dbReference>
<evidence type="ECO:0000313" key="3">
    <source>
        <dbReference type="EMBL" id="SNX35200.1"/>
    </source>
</evidence>
<accession>A0A2D0PC66</accession>
<dbReference type="PROSITE" id="PS01009">
    <property type="entry name" value="CRISP_1"/>
    <property type="match status" value="1"/>
</dbReference>
<reference evidence="3" key="2">
    <citation type="submission" date="2017-10" db="EMBL/GenBank/DDBJ databases">
        <title>Unravelling the molecular evolution of spider venoms.</title>
        <authorList>
            <person name="Pineda S."/>
        </authorList>
    </citation>
    <scope>NUCLEOTIDE SEQUENCE</scope>
</reference>
<dbReference type="Pfam" id="PF00188">
    <property type="entry name" value="CAP"/>
    <property type="match status" value="1"/>
</dbReference>
<dbReference type="InterPro" id="IPR018244">
    <property type="entry name" value="Allrgn_V5/Tpx1_CS"/>
</dbReference>
<name>A0A2D0PC66_ERECI</name>